<organism evidence="10 11">
    <name type="scientific">Tritonibacter multivorans</name>
    <dbReference type="NCBI Taxonomy" id="928856"/>
    <lineage>
        <taxon>Bacteria</taxon>
        <taxon>Pseudomonadati</taxon>
        <taxon>Pseudomonadota</taxon>
        <taxon>Alphaproteobacteria</taxon>
        <taxon>Rhodobacterales</taxon>
        <taxon>Paracoccaceae</taxon>
        <taxon>Tritonibacter</taxon>
    </lineage>
</organism>
<dbReference type="AlphaFoldDB" id="A0A0P1GC88"/>
<comment type="pathway">
    <text evidence="2 9">Cofactor biosynthesis; adenosylcobalamin biosynthesis.</text>
</comment>
<dbReference type="HAMAP" id="MF_00024">
    <property type="entry name" value="CobD_CbiB"/>
    <property type="match status" value="1"/>
</dbReference>
<dbReference type="EMBL" id="CYSD01000033">
    <property type="protein sequence ID" value="CUH78962.1"/>
    <property type="molecule type" value="Genomic_DNA"/>
</dbReference>
<keyword evidence="7 9" id="KW-1133">Transmembrane helix</keyword>
<keyword evidence="6 9" id="KW-0812">Transmembrane</keyword>
<protein>
    <recommendedName>
        <fullName evidence="9">Cobalamin biosynthesis protein CobD</fullName>
    </recommendedName>
</protein>
<keyword evidence="11" id="KW-1185">Reference proteome</keyword>
<feature type="transmembrane region" description="Helical" evidence="9">
    <location>
        <begin position="61"/>
        <end position="94"/>
    </location>
</feature>
<evidence type="ECO:0000256" key="8">
    <source>
        <dbReference type="ARBA" id="ARBA00023136"/>
    </source>
</evidence>
<evidence type="ECO:0000313" key="10">
    <source>
        <dbReference type="EMBL" id="CUH78962.1"/>
    </source>
</evidence>
<comment type="caution">
    <text evidence="9">Lacks conserved residue(s) required for the propagation of feature annotation.</text>
</comment>
<dbReference type="PANTHER" id="PTHR34308:SF1">
    <property type="entry name" value="COBALAMIN BIOSYNTHESIS PROTEIN CBIB"/>
    <property type="match status" value="1"/>
</dbReference>
<name>A0A0P1GC88_9RHOB</name>
<keyword evidence="4 9" id="KW-1003">Cell membrane</keyword>
<evidence type="ECO:0000256" key="6">
    <source>
        <dbReference type="ARBA" id="ARBA00022692"/>
    </source>
</evidence>
<reference evidence="10 11" key="1">
    <citation type="submission" date="2015-09" db="EMBL/GenBank/DDBJ databases">
        <authorList>
            <consortium name="Swine Surveillance"/>
        </authorList>
    </citation>
    <scope>NUCLEOTIDE SEQUENCE [LARGE SCALE GENOMIC DNA]</scope>
    <source>
        <strain evidence="10 11">CECT 7557</strain>
    </source>
</reference>
<feature type="transmembrane region" description="Helical" evidence="9">
    <location>
        <begin position="152"/>
        <end position="173"/>
    </location>
</feature>
<dbReference type="PANTHER" id="PTHR34308">
    <property type="entry name" value="COBALAMIN BIOSYNTHESIS PROTEIN CBIB"/>
    <property type="match status" value="1"/>
</dbReference>
<evidence type="ECO:0000256" key="2">
    <source>
        <dbReference type="ARBA" id="ARBA00004953"/>
    </source>
</evidence>
<evidence type="ECO:0000256" key="9">
    <source>
        <dbReference type="HAMAP-Rule" id="MF_00024"/>
    </source>
</evidence>
<evidence type="ECO:0000256" key="5">
    <source>
        <dbReference type="ARBA" id="ARBA00022573"/>
    </source>
</evidence>
<sequence>MTTMTTTLVVLIFAMLLDAVLGEPKWLWSRLPHPAVLMGRLVGALEARLNHGDRRKQNGIWAVVVLVLVGLCVGWALAAFGPVISCLVAAILIAQNSLCAHVMDVAKGLRSSLPDGRKAVSMIVSRDTDEMTGPQVARSAIESGAENFSDGVIAPVFWFLVGGLPGLIIYKLVNTADSMIGYRTERYEQFGWAAARLDDVLNVIPARLSSALIAMVTGHWREGDAVAKDAALHRSPNAGWPEAAMARAIGVALAGPRSYDGEMRPFPWVNAAGSKSSSARDVARSVTVLWTAWGAVVVLLVAFAALLSLG</sequence>
<dbReference type="GO" id="GO:0009236">
    <property type="term" value="P:cobalamin biosynthetic process"/>
    <property type="evidence" value="ECO:0007669"/>
    <property type="project" value="UniProtKB-UniRule"/>
</dbReference>
<accession>A0A0P1GC88</accession>
<comment type="subcellular location">
    <subcellularLocation>
        <location evidence="1 9">Cell membrane</location>
        <topology evidence="1 9">Multi-pass membrane protein</topology>
    </subcellularLocation>
</comment>
<gene>
    <name evidence="9" type="primary">cobD</name>
    <name evidence="10" type="ORF">TRM7557_02128</name>
</gene>
<feature type="transmembrane region" description="Helical" evidence="9">
    <location>
        <begin position="288"/>
        <end position="309"/>
    </location>
</feature>
<dbReference type="STRING" id="928856.SAMN04488049_11057"/>
<evidence type="ECO:0000256" key="1">
    <source>
        <dbReference type="ARBA" id="ARBA00004651"/>
    </source>
</evidence>
<keyword evidence="8 9" id="KW-0472">Membrane</keyword>
<evidence type="ECO:0000256" key="7">
    <source>
        <dbReference type="ARBA" id="ARBA00022989"/>
    </source>
</evidence>
<evidence type="ECO:0000256" key="3">
    <source>
        <dbReference type="ARBA" id="ARBA00006263"/>
    </source>
</evidence>
<dbReference type="Proteomes" id="UP000052022">
    <property type="component" value="Unassembled WGS sequence"/>
</dbReference>
<dbReference type="Pfam" id="PF03186">
    <property type="entry name" value="CobD_Cbib"/>
    <property type="match status" value="1"/>
</dbReference>
<dbReference type="UniPathway" id="UPA00148"/>
<dbReference type="GO" id="GO:0005886">
    <property type="term" value="C:plasma membrane"/>
    <property type="evidence" value="ECO:0007669"/>
    <property type="project" value="UniProtKB-SubCell"/>
</dbReference>
<dbReference type="NCBIfam" id="TIGR00380">
    <property type="entry name" value="cobal_cbiB"/>
    <property type="match status" value="1"/>
</dbReference>
<dbReference type="InterPro" id="IPR004485">
    <property type="entry name" value="Cobalamin_biosynth_CobD/CbiB"/>
</dbReference>
<dbReference type="GO" id="GO:0015420">
    <property type="term" value="F:ABC-type vitamin B12 transporter activity"/>
    <property type="evidence" value="ECO:0007669"/>
    <property type="project" value="UniProtKB-UniRule"/>
</dbReference>
<comment type="function">
    <text evidence="9">Converts cobyric acid to cobinamide by the addition of aminopropanol on the F carboxylic group.</text>
</comment>
<dbReference type="GO" id="GO:0048472">
    <property type="term" value="F:threonine-phosphate decarboxylase activity"/>
    <property type="evidence" value="ECO:0007669"/>
    <property type="project" value="InterPro"/>
</dbReference>
<keyword evidence="5 9" id="KW-0169">Cobalamin biosynthesis</keyword>
<comment type="similarity">
    <text evidence="3 9">Belongs to the CobD/CbiB family.</text>
</comment>
<evidence type="ECO:0000256" key="4">
    <source>
        <dbReference type="ARBA" id="ARBA00022475"/>
    </source>
</evidence>
<evidence type="ECO:0000313" key="11">
    <source>
        <dbReference type="Proteomes" id="UP000052022"/>
    </source>
</evidence>
<proteinExistence type="inferred from homology"/>